<sequence length="406" mass="46597">EEKFTQIYELINQEKNERMSFQNEIREWSQNITEIINNFRTTGKEKNETNKPKQAPTRKTSGEKNLQEKKEKKQLDNPGKIKVDADELERQTGIKKDWKKIIAYGNEITDDLDTLSHLTKLKKLDLGFKTTRVKKNFVGSLKSLENCKDLEYVCIGGIQSITEELEQKLFRLQKQISTAQQEPNKEKANFQKEKTQFQEILTKHQNKIQQLETQLVNFEKQKQEALTQQKNQIWNQVQQQDNNLRDKINSKLENRLFAAKEKGQTIEQAADNLLEKQNRLTSKINELEAEIGKRGNNLEEAINKLVREKSVNEHYIPTTGDKSIKAYLTVKTGGASGAVSVANSLMSQGNNNNLPQPQGGNLPTQISANNPVNLLPPNTNPQPVINHHYHGFSKKKKRNDPSLMNK</sequence>
<feature type="coiled-coil region" evidence="1">
    <location>
        <begin position="266"/>
        <end position="304"/>
    </location>
</feature>
<accession>A0A9N9NQN4</accession>
<dbReference type="Proteomes" id="UP000789396">
    <property type="component" value="Unassembled WGS sequence"/>
</dbReference>
<feature type="compositionally biased region" description="Basic residues" evidence="2">
    <location>
        <begin position="387"/>
        <end position="398"/>
    </location>
</feature>
<evidence type="ECO:0000313" key="3">
    <source>
        <dbReference type="EMBL" id="CAG8751571.1"/>
    </source>
</evidence>
<evidence type="ECO:0000313" key="4">
    <source>
        <dbReference type="Proteomes" id="UP000789396"/>
    </source>
</evidence>
<feature type="non-terminal residue" evidence="3">
    <location>
        <position position="1"/>
    </location>
</feature>
<proteinExistence type="predicted"/>
<dbReference type="OrthoDB" id="10642390at2759"/>
<dbReference type="Gene3D" id="1.10.287.1490">
    <property type="match status" value="1"/>
</dbReference>
<comment type="caution">
    <text evidence="3">The sequence shown here is derived from an EMBL/GenBank/DDBJ whole genome shotgun (WGS) entry which is preliminary data.</text>
</comment>
<feature type="region of interest" description="Disordered" evidence="2">
    <location>
        <begin position="377"/>
        <end position="406"/>
    </location>
</feature>
<reference evidence="3" key="1">
    <citation type="submission" date="2021-06" db="EMBL/GenBank/DDBJ databases">
        <authorList>
            <person name="Kallberg Y."/>
            <person name="Tangrot J."/>
            <person name="Rosling A."/>
        </authorList>
    </citation>
    <scope>NUCLEOTIDE SEQUENCE</scope>
    <source>
        <strain evidence="3">IN212</strain>
    </source>
</reference>
<dbReference type="AlphaFoldDB" id="A0A9N9NQN4"/>
<gene>
    <name evidence="3" type="ORF">RFULGI_LOCUS13634</name>
</gene>
<feature type="compositionally biased region" description="Basic and acidic residues" evidence="2">
    <location>
        <begin position="60"/>
        <end position="79"/>
    </location>
</feature>
<feature type="compositionally biased region" description="Basic and acidic residues" evidence="2">
    <location>
        <begin position="42"/>
        <end position="51"/>
    </location>
</feature>
<name>A0A9N9NQN4_9GLOM</name>
<keyword evidence="4" id="KW-1185">Reference proteome</keyword>
<evidence type="ECO:0000256" key="2">
    <source>
        <dbReference type="SAM" id="MobiDB-lite"/>
    </source>
</evidence>
<feature type="coiled-coil region" evidence="1">
    <location>
        <begin position="162"/>
        <end position="228"/>
    </location>
</feature>
<dbReference type="EMBL" id="CAJVPZ010036552">
    <property type="protein sequence ID" value="CAG8751571.1"/>
    <property type="molecule type" value="Genomic_DNA"/>
</dbReference>
<keyword evidence="1" id="KW-0175">Coiled coil</keyword>
<protein>
    <submittedName>
        <fullName evidence="3">7678_t:CDS:1</fullName>
    </submittedName>
</protein>
<feature type="non-terminal residue" evidence="3">
    <location>
        <position position="406"/>
    </location>
</feature>
<feature type="region of interest" description="Disordered" evidence="2">
    <location>
        <begin position="39"/>
        <end position="79"/>
    </location>
</feature>
<evidence type="ECO:0000256" key="1">
    <source>
        <dbReference type="SAM" id="Coils"/>
    </source>
</evidence>
<organism evidence="3 4">
    <name type="scientific">Racocetra fulgida</name>
    <dbReference type="NCBI Taxonomy" id="60492"/>
    <lineage>
        <taxon>Eukaryota</taxon>
        <taxon>Fungi</taxon>
        <taxon>Fungi incertae sedis</taxon>
        <taxon>Mucoromycota</taxon>
        <taxon>Glomeromycotina</taxon>
        <taxon>Glomeromycetes</taxon>
        <taxon>Diversisporales</taxon>
        <taxon>Gigasporaceae</taxon>
        <taxon>Racocetra</taxon>
    </lineage>
</organism>